<comment type="caution">
    <text evidence="1">The sequence shown here is derived from an EMBL/GenBank/DDBJ whole genome shotgun (WGS) entry which is preliminary data.</text>
</comment>
<reference evidence="1" key="1">
    <citation type="journal article" date="2014" name="Int. J. Syst. Evol. Microbiol.">
        <title>Complete genome sequence of Corynebacterium casei LMG S-19264T (=DSM 44701T), isolated from a smear-ripened cheese.</title>
        <authorList>
            <consortium name="US DOE Joint Genome Institute (JGI-PGF)"/>
            <person name="Walter F."/>
            <person name="Albersmeier A."/>
            <person name="Kalinowski J."/>
            <person name="Ruckert C."/>
        </authorList>
    </citation>
    <scope>NUCLEOTIDE SEQUENCE</scope>
    <source>
        <strain evidence="1">JCM 10088</strain>
    </source>
</reference>
<sequence>MDDAVSRYVRELMDPYSPYYSNGLLNSEGMTLLKVIARSVLALNPSLKARFAKARRLRDYEHVSSLMADVAETLGSG</sequence>
<reference evidence="1" key="2">
    <citation type="submission" date="2020-09" db="EMBL/GenBank/DDBJ databases">
        <authorList>
            <person name="Sun Q."/>
            <person name="Ohkuma M."/>
        </authorList>
    </citation>
    <scope>NUCLEOTIDE SEQUENCE</scope>
    <source>
        <strain evidence="1">JCM 10088</strain>
    </source>
</reference>
<proteinExistence type="predicted"/>
<protein>
    <submittedName>
        <fullName evidence="1">Uncharacterized protein</fullName>
    </submittedName>
</protein>
<dbReference type="AlphaFoldDB" id="A0A830GT91"/>
<dbReference type="RefSeq" id="WP_188595479.1">
    <property type="nucleotide sequence ID" value="NZ_BMNL01000001.1"/>
</dbReference>
<organism evidence="1 2">
    <name type="scientific">Thermocladium modestius</name>
    <dbReference type="NCBI Taxonomy" id="62609"/>
    <lineage>
        <taxon>Archaea</taxon>
        <taxon>Thermoproteota</taxon>
        <taxon>Thermoprotei</taxon>
        <taxon>Thermoproteales</taxon>
        <taxon>Thermoproteaceae</taxon>
        <taxon>Thermocladium</taxon>
    </lineage>
</organism>
<dbReference type="EMBL" id="BMNL01000001">
    <property type="protein sequence ID" value="GGP18912.1"/>
    <property type="molecule type" value="Genomic_DNA"/>
</dbReference>
<dbReference type="OrthoDB" id="25889at2157"/>
<gene>
    <name evidence="1" type="ORF">GCM10007981_00470</name>
</gene>
<accession>A0A830GT91</accession>
<evidence type="ECO:0000313" key="2">
    <source>
        <dbReference type="Proteomes" id="UP000610960"/>
    </source>
</evidence>
<keyword evidence="2" id="KW-1185">Reference proteome</keyword>
<dbReference type="Proteomes" id="UP000610960">
    <property type="component" value="Unassembled WGS sequence"/>
</dbReference>
<evidence type="ECO:0000313" key="1">
    <source>
        <dbReference type="EMBL" id="GGP18912.1"/>
    </source>
</evidence>
<name>A0A830GT91_9CREN</name>